<dbReference type="EMBL" id="QDDL01000008">
    <property type="protein sequence ID" value="PVZ66295.1"/>
    <property type="molecule type" value="Genomic_DNA"/>
</dbReference>
<evidence type="ECO:0000313" key="2">
    <source>
        <dbReference type="EMBL" id="PVZ66295.1"/>
    </source>
</evidence>
<organism evidence="2 3">
    <name type="scientific">Pelagibaculum spongiae</name>
    <dbReference type="NCBI Taxonomy" id="2080658"/>
    <lineage>
        <taxon>Bacteria</taxon>
        <taxon>Pseudomonadati</taxon>
        <taxon>Pseudomonadota</taxon>
        <taxon>Gammaproteobacteria</taxon>
        <taxon>Oceanospirillales</taxon>
        <taxon>Pelagibaculum</taxon>
    </lineage>
</organism>
<dbReference type="RefSeq" id="WP_116688216.1">
    <property type="nucleotide sequence ID" value="NZ_CAWNYD010000008.1"/>
</dbReference>
<keyword evidence="3" id="KW-1185">Reference proteome</keyword>
<protein>
    <submittedName>
        <fullName evidence="2">Uncharacterized protein</fullName>
    </submittedName>
</protein>
<dbReference type="AlphaFoldDB" id="A0A2V1GX76"/>
<proteinExistence type="predicted"/>
<feature type="compositionally biased region" description="Polar residues" evidence="1">
    <location>
        <begin position="62"/>
        <end position="77"/>
    </location>
</feature>
<name>A0A2V1GX76_9GAMM</name>
<evidence type="ECO:0000256" key="1">
    <source>
        <dbReference type="SAM" id="MobiDB-lite"/>
    </source>
</evidence>
<accession>A0A2V1GX76</accession>
<gene>
    <name evidence="2" type="ORF">DC094_16465</name>
</gene>
<reference evidence="2 3" key="1">
    <citation type="submission" date="2018-04" db="EMBL/GenBank/DDBJ databases">
        <title>Thalassorhabdus spongiae gen. nov., sp. nov., isolated from a marine sponge in South-West Iceland.</title>
        <authorList>
            <person name="Knobloch S."/>
            <person name="Daussin A."/>
            <person name="Johannsson R."/>
            <person name="Marteinsson V.T."/>
        </authorList>
    </citation>
    <scope>NUCLEOTIDE SEQUENCE [LARGE SCALE GENOMIC DNA]</scope>
    <source>
        <strain evidence="2 3">Hp12</strain>
    </source>
</reference>
<sequence length="77" mass="8505">MPYTGDALRNIENPLATESIQHAPKFNDLNQKTEMVSQPLFNFLTSNLNSVEPITGRDAKKPTNTPQSTELSATDKS</sequence>
<evidence type="ECO:0000313" key="3">
    <source>
        <dbReference type="Proteomes" id="UP000244906"/>
    </source>
</evidence>
<feature type="region of interest" description="Disordered" evidence="1">
    <location>
        <begin position="53"/>
        <end position="77"/>
    </location>
</feature>
<comment type="caution">
    <text evidence="2">The sequence shown here is derived from an EMBL/GenBank/DDBJ whole genome shotgun (WGS) entry which is preliminary data.</text>
</comment>
<dbReference type="Proteomes" id="UP000244906">
    <property type="component" value="Unassembled WGS sequence"/>
</dbReference>